<accession>A0A1G7GBN5</accession>
<feature type="transmembrane region" description="Helical" evidence="1">
    <location>
        <begin position="115"/>
        <end position="136"/>
    </location>
</feature>
<keyword evidence="3" id="KW-1185">Reference proteome</keyword>
<keyword evidence="1" id="KW-0812">Transmembrane</keyword>
<dbReference type="RefSeq" id="WP_083343876.1">
    <property type="nucleotide sequence ID" value="NZ_LT629690.1"/>
</dbReference>
<protein>
    <submittedName>
        <fullName evidence="2">Uncharacterized protein</fullName>
    </submittedName>
</protein>
<feature type="transmembrane region" description="Helical" evidence="1">
    <location>
        <begin position="12"/>
        <end position="33"/>
    </location>
</feature>
<feature type="transmembrane region" description="Helical" evidence="1">
    <location>
        <begin position="81"/>
        <end position="103"/>
    </location>
</feature>
<proteinExistence type="predicted"/>
<keyword evidence="1" id="KW-1133">Transmembrane helix</keyword>
<evidence type="ECO:0000313" key="3">
    <source>
        <dbReference type="Proteomes" id="UP000182427"/>
    </source>
</evidence>
<name>A0A1G7GBN5_9BACT</name>
<evidence type="ECO:0000256" key="1">
    <source>
        <dbReference type="SAM" id="Phobius"/>
    </source>
</evidence>
<organism evidence="2 3">
    <name type="scientific">Terriglobus roseus</name>
    <dbReference type="NCBI Taxonomy" id="392734"/>
    <lineage>
        <taxon>Bacteria</taxon>
        <taxon>Pseudomonadati</taxon>
        <taxon>Acidobacteriota</taxon>
        <taxon>Terriglobia</taxon>
        <taxon>Terriglobales</taxon>
        <taxon>Acidobacteriaceae</taxon>
        <taxon>Terriglobus</taxon>
    </lineage>
</organism>
<evidence type="ECO:0000313" key="2">
    <source>
        <dbReference type="EMBL" id="SDE85536.1"/>
    </source>
</evidence>
<keyword evidence="1" id="KW-0472">Membrane</keyword>
<dbReference type="EMBL" id="LT629690">
    <property type="protein sequence ID" value="SDE85536.1"/>
    <property type="molecule type" value="Genomic_DNA"/>
</dbReference>
<sequence>MKRLSAASARAILAAIWAASFLINLTIALCLYLNHDIGDDNFEKLTTTLNSSYVTYLAAVIGCYVIVYTKKPKTSLNPGLFVVALVSSLLWNGVLSAFVWPLIFERGTVEGAIKYIGYFAPLLSWIVAPIFTVFFVKNATE</sequence>
<feature type="transmembrane region" description="Helical" evidence="1">
    <location>
        <begin position="53"/>
        <end position="69"/>
    </location>
</feature>
<dbReference type="AlphaFoldDB" id="A0A1G7GBN5"/>
<gene>
    <name evidence="2" type="ORF">SAMN05444167_0639</name>
</gene>
<reference evidence="2 3" key="1">
    <citation type="submission" date="2016-10" db="EMBL/GenBank/DDBJ databases">
        <authorList>
            <person name="de Groot N.N."/>
        </authorList>
    </citation>
    <scope>NUCLEOTIDE SEQUENCE [LARGE SCALE GENOMIC DNA]</scope>
    <source>
        <strain evidence="2 3">GAS232</strain>
    </source>
</reference>
<dbReference type="Proteomes" id="UP000182427">
    <property type="component" value="Chromosome I"/>
</dbReference>